<dbReference type="InterPro" id="IPR038765">
    <property type="entry name" value="Papain-like_cys_pep_sf"/>
</dbReference>
<evidence type="ECO:0000313" key="7">
    <source>
        <dbReference type="Proteomes" id="UP000290602"/>
    </source>
</evidence>
<organism evidence="6 7">
    <name type="scientific">Levilactobacillus suantsaii</name>
    <dbReference type="NCBI Taxonomy" id="2292255"/>
    <lineage>
        <taxon>Bacteria</taxon>
        <taxon>Bacillati</taxon>
        <taxon>Bacillota</taxon>
        <taxon>Bacilli</taxon>
        <taxon>Lactobacillales</taxon>
        <taxon>Lactobacillaceae</taxon>
        <taxon>Levilactobacillus</taxon>
    </lineage>
</organism>
<gene>
    <name evidence="6" type="ORF">DXH47_04205</name>
</gene>
<dbReference type="GO" id="GO:0006508">
    <property type="term" value="P:proteolysis"/>
    <property type="evidence" value="ECO:0007669"/>
    <property type="project" value="UniProtKB-KW"/>
</dbReference>
<dbReference type="InterPro" id="IPR000064">
    <property type="entry name" value="NLP_P60_dom"/>
</dbReference>
<dbReference type="EMBL" id="QXIL01000005">
    <property type="protein sequence ID" value="RXI79251.1"/>
    <property type="molecule type" value="Genomic_DNA"/>
</dbReference>
<comment type="similarity">
    <text evidence="1">Belongs to the peptidase C40 family.</text>
</comment>
<dbReference type="Gene3D" id="3.90.1720.10">
    <property type="entry name" value="endopeptidase domain like (from Nostoc punctiforme)"/>
    <property type="match status" value="1"/>
</dbReference>
<dbReference type="InterPro" id="IPR051202">
    <property type="entry name" value="Peptidase_C40"/>
</dbReference>
<dbReference type="Proteomes" id="UP000290602">
    <property type="component" value="Unassembled WGS sequence"/>
</dbReference>
<keyword evidence="2" id="KW-0645">Protease</keyword>
<evidence type="ECO:0000256" key="4">
    <source>
        <dbReference type="ARBA" id="ARBA00022807"/>
    </source>
</evidence>
<reference evidence="6 7" key="1">
    <citation type="submission" date="2018-08" db="EMBL/GenBank/DDBJ databases">
        <title>Lactobacillus suantsai sp. nov., isolated from traditional fermented suan-tsai in Taiwan.</title>
        <authorList>
            <person name="Huang C.-H."/>
        </authorList>
    </citation>
    <scope>NUCLEOTIDE SEQUENCE [LARGE SCALE GENOMIC DNA]</scope>
    <source>
        <strain evidence="6 7">BCRC 12945</strain>
    </source>
</reference>
<proteinExistence type="inferred from homology"/>
<protein>
    <submittedName>
        <fullName evidence="6">NlpC/P60 family protein</fullName>
    </submittedName>
</protein>
<dbReference type="PANTHER" id="PTHR47053">
    <property type="entry name" value="MUREIN DD-ENDOPEPTIDASE MEPH-RELATED"/>
    <property type="match status" value="1"/>
</dbReference>
<keyword evidence="4" id="KW-0788">Thiol protease</keyword>
<dbReference type="GO" id="GO:0008234">
    <property type="term" value="F:cysteine-type peptidase activity"/>
    <property type="evidence" value="ECO:0007669"/>
    <property type="project" value="UniProtKB-KW"/>
</dbReference>
<evidence type="ECO:0000256" key="2">
    <source>
        <dbReference type="ARBA" id="ARBA00022670"/>
    </source>
</evidence>
<evidence type="ECO:0000313" key="6">
    <source>
        <dbReference type="EMBL" id="RXI79251.1"/>
    </source>
</evidence>
<feature type="domain" description="NlpC/P60" evidence="5">
    <location>
        <begin position="171"/>
        <end position="295"/>
    </location>
</feature>
<name>A0A4Q0VK57_9LACO</name>
<keyword evidence="7" id="KW-1185">Reference proteome</keyword>
<dbReference type="SUPFAM" id="SSF54001">
    <property type="entry name" value="Cysteine proteinases"/>
    <property type="match status" value="1"/>
</dbReference>
<dbReference type="OrthoDB" id="1654978at2"/>
<evidence type="ECO:0000256" key="1">
    <source>
        <dbReference type="ARBA" id="ARBA00007074"/>
    </source>
</evidence>
<dbReference type="PANTHER" id="PTHR47053:SF3">
    <property type="entry name" value="GAMMA-D-GLUTAMYL-L-LYSINE DIPEPTIDYL-PEPTIDASE"/>
    <property type="match status" value="1"/>
</dbReference>
<keyword evidence="3" id="KW-0378">Hydrolase</keyword>
<accession>A0A4Q0VK57</accession>
<evidence type="ECO:0000259" key="5">
    <source>
        <dbReference type="PROSITE" id="PS51935"/>
    </source>
</evidence>
<sequence>MEIRRVKVPTALVWAKPVQPQTLTQALLAGQVAPWLAQLSLVDQEQLADQQAVVTEVLFNDQVVLDQIQDGWAHVFVQRQTNRLSRRGYPGWLPLSQLTDADQELAYPTTTVRLVQPATVFTTTDQQIRLTLPMGTILTTTGQDSDRIQVVTPLGSGSIAAQAAHLTIAGGDDGARLLALSRQLLGTPYLWGGLTPQGVDCSGLAYSVHRTLGYRIPRDAQDQFTAGYPIAPEALRPGDLIFFATDHGTGHVHHVGLYAGQGQMLHAPRPGQTVAQTPLTTAPFAAEYAGARRFWQ</sequence>
<evidence type="ECO:0000256" key="3">
    <source>
        <dbReference type="ARBA" id="ARBA00022801"/>
    </source>
</evidence>
<comment type="caution">
    <text evidence="6">The sequence shown here is derived from an EMBL/GenBank/DDBJ whole genome shotgun (WGS) entry which is preliminary data.</text>
</comment>
<dbReference type="PROSITE" id="PS51935">
    <property type="entry name" value="NLPC_P60"/>
    <property type="match status" value="1"/>
</dbReference>
<dbReference type="AlphaFoldDB" id="A0A4Q0VK57"/>
<dbReference type="RefSeq" id="WP_129031858.1">
    <property type="nucleotide sequence ID" value="NZ_CP059603.1"/>
</dbReference>
<dbReference type="Pfam" id="PF00877">
    <property type="entry name" value="NLPC_P60"/>
    <property type="match status" value="1"/>
</dbReference>